<keyword evidence="2" id="KW-1185">Reference proteome</keyword>
<accession>A0A5C2HFC3</accession>
<protein>
    <submittedName>
        <fullName evidence="1">RND family efflux system, membrane fusion protein</fullName>
    </submittedName>
</protein>
<reference evidence="1" key="2">
    <citation type="submission" date="2019-09" db="EMBL/GenBank/DDBJ databases">
        <title>Taxonomic note: a critical rebuttal of the proposed division of the genus Arcobacter into six genera, emended descriptions of Arcobacter anaerophilus and the genus Arcobacter, and an assessment of genus-level boundaries for Epsilonproteobacteria using in silico genomic comparator tools.</title>
        <authorList>
            <person name="On S.L.W."/>
            <person name="Miller W.G."/>
            <person name="Biggs P."/>
            <person name="Cornelius A."/>
            <person name="Vandamme P."/>
        </authorList>
    </citation>
    <scope>NUCLEOTIDE SEQUENCE [LARGE SCALE GENOMIC DNA]</scope>
    <source>
        <strain evidence="1">LMG 26638</strain>
    </source>
</reference>
<dbReference type="EMBL" id="CP035928">
    <property type="protein sequence ID" value="QEP35112.1"/>
    <property type="molecule type" value="Genomic_DNA"/>
</dbReference>
<dbReference type="RefSeq" id="WP_130234011.1">
    <property type="nucleotide sequence ID" value="NZ_BMEF01000006.1"/>
</dbReference>
<organism evidence="1 2">
    <name type="scientific">Malaciobacter pacificus</name>
    <dbReference type="NCBI Taxonomy" id="1080223"/>
    <lineage>
        <taxon>Bacteria</taxon>
        <taxon>Pseudomonadati</taxon>
        <taxon>Campylobacterota</taxon>
        <taxon>Epsilonproteobacteria</taxon>
        <taxon>Campylobacterales</taxon>
        <taxon>Arcobacteraceae</taxon>
        <taxon>Malaciobacter</taxon>
    </lineage>
</organism>
<gene>
    <name evidence="1" type="ORF">APAC_2040</name>
</gene>
<name>A0A5C2HFC3_9BACT</name>
<dbReference type="OrthoDB" id="5343727at2"/>
<dbReference type="Proteomes" id="UP000322726">
    <property type="component" value="Chromosome"/>
</dbReference>
<reference evidence="1" key="1">
    <citation type="submission" date="2019-09" db="EMBL/GenBank/DDBJ databases">
        <title>Complete genome sequencing of four Arcobacter species reveals a diverse suite of mobile elements.</title>
        <authorList>
            <person name="Miller W.G."/>
            <person name="Yee E."/>
            <person name="Bono J.L."/>
        </authorList>
    </citation>
    <scope>NUCLEOTIDE SEQUENCE [LARGE SCALE GENOMIC DNA]</scope>
    <source>
        <strain evidence="1">LMG 26638</strain>
    </source>
</reference>
<dbReference type="KEGG" id="apai:APAC_2040"/>
<dbReference type="AlphaFoldDB" id="A0A5C2HFC3"/>
<proteinExistence type="predicted"/>
<evidence type="ECO:0000313" key="2">
    <source>
        <dbReference type="Proteomes" id="UP000322726"/>
    </source>
</evidence>
<sequence length="237" mass="27416">MIKKSFWISLFIGCLAYSSEYYSKLMPYENYSIKSAVSGKVIYANTQIEGFSAKNSTIIKIDSKLNEIELEQNRKKLASLNEMIKIENLNYERLNKVSSKSKFEKDSQKLKAINYETQRADLIIRIETLKDTIKNKKLVEKSNYIFNIAVKEGDYVNPGTLLYEAKDLTKGKLEIFVPIEDIESIKNKKIYIDGKESNVEISKIYDVADSTHISSYKVELILKNVEKFSRLVKIEFK</sequence>
<evidence type="ECO:0000313" key="1">
    <source>
        <dbReference type="EMBL" id="QEP35112.1"/>
    </source>
</evidence>